<feature type="transmembrane region" description="Helical" evidence="1">
    <location>
        <begin position="72"/>
        <end position="91"/>
    </location>
</feature>
<name>A0A5F8AN65_MACMU</name>
<keyword evidence="1" id="KW-0472">Membrane</keyword>
<dbReference type="Ensembl" id="ENSMMUT00000104430.1">
    <property type="protein sequence ID" value="ENSMMUP00000078395.1"/>
    <property type="gene ID" value="ENSMMUG00000058984.1"/>
</dbReference>
<dbReference type="GeneTree" id="ENSGT00940000170471"/>
<evidence type="ECO:0000313" key="3">
    <source>
        <dbReference type="Ensembl" id="ENSMMUP00000078395.1"/>
    </source>
</evidence>
<dbReference type="PRINTS" id="PR02045">
    <property type="entry name" value="F138DOMAIN"/>
</dbReference>
<dbReference type="OMA" id="FICWSED"/>
<feature type="signal peptide" evidence="2">
    <location>
        <begin position="1"/>
        <end position="20"/>
    </location>
</feature>
<proteinExistence type="predicted"/>
<evidence type="ECO:0000313" key="4">
    <source>
        <dbReference type="Proteomes" id="UP000006718"/>
    </source>
</evidence>
<dbReference type="VEuPathDB" id="HostDB:ENSMMUG00000058984"/>
<dbReference type="AlphaFoldDB" id="A0A5F8AN65"/>
<dbReference type="PANTHER" id="PTHR12138">
    <property type="entry name" value="PRIMATE-EXPANDED PROTEIN FAMILY"/>
    <property type="match status" value="1"/>
</dbReference>
<keyword evidence="4" id="KW-1185">Reference proteome</keyword>
<protein>
    <recommendedName>
        <fullName evidence="5">Secreted protein</fullName>
    </recommendedName>
</protein>
<feature type="chain" id="PRO_5023897359" description="Secreted protein" evidence="2">
    <location>
        <begin position="21"/>
        <end position="117"/>
    </location>
</feature>
<dbReference type="InParanoid" id="A0A5F8AN65"/>
<keyword evidence="1" id="KW-1133">Transmembrane helix</keyword>
<evidence type="ECO:0000256" key="1">
    <source>
        <dbReference type="SAM" id="Phobius"/>
    </source>
</evidence>
<accession>A0A5F8AN65</accession>
<reference evidence="4" key="1">
    <citation type="journal article" date="2007" name="Science">
        <title>Evolutionary and biomedical insights from the rhesus macaque genome.</title>
        <authorList>
            <person name="Gibbs R.A."/>
            <person name="Rogers J."/>
            <person name="Katze M.G."/>
            <person name="Bumgarner R."/>
            <person name="Weinstock G.M."/>
            <person name="Mardis E.R."/>
            <person name="Remington K.A."/>
            <person name="Strausberg R.L."/>
            <person name="Venter J.C."/>
            <person name="Wilson R.K."/>
            <person name="Batzer M.A."/>
            <person name="Bustamante C.D."/>
            <person name="Eichler E.E."/>
            <person name="Hahn M.W."/>
            <person name="Hardison R.C."/>
            <person name="Makova K.D."/>
            <person name="Miller W."/>
            <person name="Milosavljevic A."/>
            <person name="Palermo R.E."/>
            <person name="Siepel A."/>
            <person name="Sikela J.M."/>
            <person name="Attaway T."/>
            <person name="Bell S."/>
            <person name="Bernard K.E."/>
            <person name="Buhay C.J."/>
            <person name="Chandrabose M.N."/>
            <person name="Dao M."/>
            <person name="Davis C."/>
            <person name="Delehaunty K.D."/>
            <person name="Ding Y."/>
            <person name="Dinh H.H."/>
            <person name="Dugan-Rocha S."/>
            <person name="Fulton L.A."/>
            <person name="Gabisi R.A."/>
            <person name="Garner T.T."/>
            <person name="Godfrey J."/>
            <person name="Hawes A.C."/>
            <person name="Hernandez J."/>
            <person name="Hines S."/>
            <person name="Holder M."/>
            <person name="Hume J."/>
            <person name="Jhangiani S.N."/>
            <person name="Joshi V."/>
            <person name="Khan Z.M."/>
            <person name="Kirkness E.F."/>
            <person name="Cree A."/>
            <person name="Fowler R.G."/>
            <person name="Lee S."/>
            <person name="Lewis L.R."/>
            <person name="Li Z."/>
            <person name="Liu Y.-S."/>
            <person name="Moore S.M."/>
            <person name="Muzny D."/>
            <person name="Nazareth L.V."/>
            <person name="Ngo D.N."/>
            <person name="Okwuonu G.O."/>
            <person name="Pai G."/>
            <person name="Parker D."/>
            <person name="Paul H.A."/>
            <person name="Pfannkoch C."/>
            <person name="Pohl C.S."/>
            <person name="Rogers Y.-H.C."/>
            <person name="Ruiz S.J."/>
            <person name="Sabo A."/>
            <person name="Santibanez J."/>
            <person name="Schneider B.W."/>
            <person name="Smith S.M."/>
            <person name="Sodergren E."/>
            <person name="Svatek A.F."/>
            <person name="Utterback T.R."/>
            <person name="Vattathil S."/>
            <person name="Warren W."/>
            <person name="White C.S."/>
            <person name="Chinwalla A.T."/>
            <person name="Feng Y."/>
            <person name="Halpern A.L."/>
            <person name="Hillier L.W."/>
            <person name="Huang X."/>
            <person name="Minx P."/>
            <person name="Nelson J.O."/>
            <person name="Pepin K.H."/>
            <person name="Qin X."/>
            <person name="Sutton G.G."/>
            <person name="Venter E."/>
            <person name="Walenz B.P."/>
            <person name="Wallis J.W."/>
            <person name="Worley K.C."/>
            <person name="Yang S.-P."/>
            <person name="Jones S.M."/>
            <person name="Marra M.A."/>
            <person name="Rocchi M."/>
            <person name="Schein J.E."/>
            <person name="Baertsch R."/>
            <person name="Clarke L."/>
            <person name="Csuros M."/>
            <person name="Glasscock J."/>
            <person name="Harris R.A."/>
            <person name="Havlak P."/>
            <person name="Jackson A.R."/>
            <person name="Jiang H."/>
            <person name="Liu Y."/>
            <person name="Messina D.N."/>
            <person name="Shen Y."/>
            <person name="Song H.X.-Z."/>
            <person name="Wylie T."/>
            <person name="Zhang L."/>
            <person name="Birney E."/>
            <person name="Han K."/>
            <person name="Konkel M.K."/>
            <person name="Lee J."/>
            <person name="Smit A.F.A."/>
            <person name="Ullmer B."/>
            <person name="Wang H."/>
            <person name="Xing J."/>
            <person name="Burhans R."/>
            <person name="Cheng Z."/>
            <person name="Karro J.E."/>
            <person name="Ma J."/>
            <person name="Raney B."/>
            <person name="She X."/>
            <person name="Cox M.J."/>
            <person name="Demuth J.P."/>
            <person name="Dumas L.J."/>
            <person name="Han S.-G."/>
            <person name="Hopkins J."/>
            <person name="Karimpour-Fard A."/>
            <person name="Kim Y.H."/>
            <person name="Pollack J.R."/>
            <person name="Vinar T."/>
            <person name="Addo-Quaye C."/>
            <person name="Degenhardt J."/>
            <person name="Denby A."/>
            <person name="Hubisz M.J."/>
            <person name="Indap A."/>
            <person name="Kosiol C."/>
            <person name="Lahn B.T."/>
            <person name="Lawson H.A."/>
            <person name="Marklein A."/>
            <person name="Nielsen R."/>
            <person name="Vallender E.J."/>
            <person name="Clark A.G."/>
            <person name="Ferguson B."/>
            <person name="Hernandez R.D."/>
            <person name="Hirani K."/>
            <person name="Kehrer-Sawatzki H."/>
            <person name="Kolb J."/>
            <person name="Patil S."/>
            <person name="Pu L.-L."/>
            <person name="Ren Y."/>
            <person name="Smith D.G."/>
            <person name="Wheeler D.A."/>
            <person name="Schenck I."/>
            <person name="Ball E.V."/>
            <person name="Chen R."/>
            <person name="Cooper D.N."/>
            <person name="Giardine B."/>
            <person name="Hsu F."/>
            <person name="Kent W.J."/>
            <person name="Lesk A."/>
            <person name="Nelson D.L."/>
            <person name="O'brien W.E."/>
            <person name="Pruefer K."/>
            <person name="Stenson P.D."/>
            <person name="Wallace J.C."/>
            <person name="Ke H."/>
            <person name="Liu X.-M."/>
            <person name="Wang P."/>
            <person name="Xiang A.P."/>
            <person name="Yang F."/>
            <person name="Barber G.P."/>
            <person name="Haussler D."/>
            <person name="Karolchik D."/>
            <person name="Kern A.D."/>
            <person name="Kuhn R.M."/>
            <person name="Smith K.E."/>
            <person name="Zwieg A.S."/>
        </authorList>
    </citation>
    <scope>NUCLEOTIDE SEQUENCE [LARGE SCALE GENOMIC DNA]</scope>
    <source>
        <strain evidence="4">17573</strain>
    </source>
</reference>
<sequence length="117" mass="12837">MPSLLSFLPSFLSFLSFSLSFFLDGVLLSLPRLECNGAISAHQKPRPPGFMQFSCLSLLSSWDYRHAPPRPVNFVFSFSFFFFVETGFLHVGQVGLKLLTSGDPPALAFQSAGITGV</sequence>
<keyword evidence="2" id="KW-0732">Signal</keyword>
<reference evidence="3" key="3">
    <citation type="submission" date="2025-08" db="UniProtKB">
        <authorList>
            <consortium name="Ensembl"/>
        </authorList>
    </citation>
    <scope>IDENTIFICATION</scope>
    <source>
        <strain evidence="3">17573</strain>
    </source>
</reference>
<reference evidence="3" key="4">
    <citation type="submission" date="2025-09" db="UniProtKB">
        <authorList>
            <consortium name="Ensembl"/>
        </authorList>
    </citation>
    <scope>IDENTIFICATION</scope>
    <source>
        <strain evidence="3">17573</strain>
    </source>
</reference>
<keyword evidence="1" id="KW-0812">Transmembrane</keyword>
<organism evidence="3 4">
    <name type="scientific">Macaca mulatta</name>
    <name type="common">Rhesus macaque</name>
    <dbReference type="NCBI Taxonomy" id="9544"/>
    <lineage>
        <taxon>Eukaryota</taxon>
        <taxon>Metazoa</taxon>
        <taxon>Chordata</taxon>
        <taxon>Craniata</taxon>
        <taxon>Vertebrata</taxon>
        <taxon>Euteleostomi</taxon>
        <taxon>Mammalia</taxon>
        <taxon>Eutheria</taxon>
        <taxon>Euarchontoglires</taxon>
        <taxon>Primates</taxon>
        <taxon>Haplorrhini</taxon>
        <taxon>Catarrhini</taxon>
        <taxon>Cercopithecidae</taxon>
        <taxon>Cercopithecinae</taxon>
        <taxon>Macaca</taxon>
    </lineage>
</organism>
<dbReference type="Bgee" id="ENSMMUG00000058984">
    <property type="expression patterns" value="Expressed in heart and 8 other cell types or tissues"/>
</dbReference>
<dbReference type="Proteomes" id="UP000006718">
    <property type="component" value="Chromosome 12"/>
</dbReference>
<reference evidence="3" key="2">
    <citation type="submission" date="2019-01" db="EMBL/GenBank/DDBJ databases">
        <authorList>
            <person name="Graves T."/>
            <person name="Eichler E.E."/>
            <person name="Wilson R.K."/>
        </authorList>
    </citation>
    <scope>NUCLEOTIDE SEQUENCE [LARGE SCALE GENOMIC DNA]</scope>
    <source>
        <strain evidence="3">17573</strain>
    </source>
</reference>
<dbReference type="PANTHER" id="PTHR12138:SF162">
    <property type="entry name" value="CHROMOSOME UNDETERMINED SCAFFOLD_275, WHOLE GENOME SHOTGUN SEQUENCE"/>
    <property type="match status" value="1"/>
</dbReference>
<evidence type="ECO:0000256" key="2">
    <source>
        <dbReference type="SAM" id="SignalP"/>
    </source>
</evidence>
<evidence type="ECO:0008006" key="5">
    <source>
        <dbReference type="Google" id="ProtNLM"/>
    </source>
</evidence>